<evidence type="ECO:0000256" key="1">
    <source>
        <dbReference type="ARBA" id="ARBA00001554"/>
    </source>
</evidence>
<evidence type="ECO:0000256" key="4">
    <source>
        <dbReference type="HAMAP-Rule" id="MF_00434"/>
    </source>
</evidence>
<dbReference type="SUPFAM" id="SSF55248">
    <property type="entry name" value="PCD-like"/>
    <property type="match status" value="1"/>
</dbReference>
<evidence type="ECO:0000256" key="2">
    <source>
        <dbReference type="ARBA" id="ARBA00006472"/>
    </source>
</evidence>
<comment type="similarity">
    <text evidence="2 4">Belongs to the pterin-4-alpha-carbinolamine dehydratase family.</text>
</comment>
<dbReference type="OrthoDB" id="5294615at2"/>
<dbReference type="Pfam" id="PF01329">
    <property type="entry name" value="Pterin_4a"/>
    <property type="match status" value="1"/>
</dbReference>
<dbReference type="Proteomes" id="UP000297890">
    <property type="component" value="Unassembled WGS sequence"/>
</dbReference>
<dbReference type="Gene3D" id="3.30.1360.20">
    <property type="entry name" value="Transcriptional coactivator/pterin dehydratase"/>
    <property type="match status" value="1"/>
</dbReference>
<proteinExistence type="inferred from homology"/>
<keyword evidence="3 4" id="KW-0456">Lyase</keyword>
<protein>
    <recommendedName>
        <fullName evidence="4">Putative pterin-4-alpha-carbinolamine dehydratase</fullName>
        <shortName evidence="4">PHS</shortName>
        <ecNumber evidence="4">4.2.1.96</ecNumber>
    </recommendedName>
    <alternativeName>
        <fullName evidence="4">4-alpha-hydroxy-tetrahydropterin dehydratase</fullName>
    </alternativeName>
    <alternativeName>
        <fullName evidence="4">Pterin carbinolamine dehydratase</fullName>
        <shortName evidence="4">PCD</shortName>
    </alternativeName>
</protein>
<dbReference type="PANTHER" id="PTHR12599:SF0">
    <property type="entry name" value="PTERIN-4-ALPHA-CARBINOLAMINE DEHYDRATASE"/>
    <property type="match status" value="1"/>
</dbReference>
<keyword evidence="6" id="KW-1185">Reference proteome</keyword>
<dbReference type="InterPro" id="IPR036428">
    <property type="entry name" value="PCD_sf"/>
</dbReference>
<dbReference type="NCBIfam" id="NF002019">
    <property type="entry name" value="PRK00823.1-4"/>
    <property type="match status" value="1"/>
</dbReference>
<organism evidence="5 6">
    <name type="scientific">Candidatus Macondimonas diazotrophica</name>
    <dbReference type="NCBI Taxonomy" id="2305248"/>
    <lineage>
        <taxon>Bacteria</taxon>
        <taxon>Pseudomonadati</taxon>
        <taxon>Pseudomonadota</taxon>
        <taxon>Gammaproteobacteria</taxon>
        <taxon>Chromatiales</taxon>
        <taxon>Ectothiorhodospiraceae</taxon>
        <taxon>Candidatus Macondimonas</taxon>
    </lineage>
</organism>
<evidence type="ECO:0000313" key="6">
    <source>
        <dbReference type="Proteomes" id="UP000297890"/>
    </source>
</evidence>
<dbReference type="EMBL" id="SRIO01000002">
    <property type="protein sequence ID" value="TFZ83873.1"/>
    <property type="molecule type" value="Genomic_DNA"/>
</dbReference>
<accession>A0A4Z0FBK3</accession>
<reference evidence="5 6" key="1">
    <citation type="journal article" date="2019" name="ISME J.">
        <title>Candidatus Macondimonas diazotrophica, a novel gammaproteobacterial genus dominating crude-oil-contaminated coastal sediments.</title>
        <authorList>
            <person name="Karthikeyan S."/>
            <person name="Konstantinidis K."/>
        </authorList>
    </citation>
    <scope>NUCLEOTIDE SEQUENCE [LARGE SCALE GENOMIC DNA]</scope>
    <source>
        <strain evidence="5 6">KTK01</strain>
    </source>
</reference>
<dbReference type="RefSeq" id="WP_135280800.1">
    <property type="nucleotide sequence ID" value="NZ_SRIO01000002.1"/>
</dbReference>
<gene>
    <name evidence="5" type="ORF">E4680_02560</name>
</gene>
<evidence type="ECO:0000256" key="3">
    <source>
        <dbReference type="ARBA" id="ARBA00023239"/>
    </source>
</evidence>
<dbReference type="EC" id="4.2.1.96" evidence="4"/>
<name>A0A4Z0FBK3_9GAMM</name>
<dbReference type="InterPro" id="IPR001533">
    <property type="entry name" value="Pterin_deHydtase"/>
</dbReference>
<comment type="caution">
    <text evidence="5">The sequence shown here is derived from an EMBL/GenBank/DDBJ whole genome shotgun (WGS) entry which is preliminary data.</text>
</comment>
<dbReference type="AlphaFoldDB" id="A0A4Z0FBK3"/>
<sequence>MNDEIVTLASKRCRPCEGDLPPLATERVLALLPQLQPGWHLSEDGRRIERQMRFRNYYQTSAFINAVIWIAHQEDHHPDISFGYNEAHIAYTTHAIGGLSENDFICAAKVDALLGP</sequence>
<dbReference type="GO" id="GO:0006729">
    <property type="term" value="P:tetrahydrobiopterin biosynthetic process"/>
    <property type="evidence" value="ECO:0007669"/>
    <property type="project" value="InterPro"/>
</dbReference>
<dbReference type="PANTHER" id="PTHR12599">
    <property type="entry name" value="PTERIN-4-ALPHA-CARBINOLAMINE DEHYDRATASE"/>
    <property type="match status" value="1"/>
</dbReference>
<evidence type="ECO:0000313" key="5">
    <source>
        <dbReference type="EMBL" id="TFZ83873.1"/>
    </source>
</evidence>
<dbReference type="HAMAP" id="MF_00434">
    <property type="entry name" value="Pterin_4_alpha"/>
    <property type="match status" value="1"/>
</dbReference>
<dbReference type="GO" id="GO:0008124">
    <property type="term" value="F:4-alpha-hydroxytetrahydrobiopterin dehydratase activity"/>
    <property type="evidence" value="ECO:0007669"/>
    <property type="project" value="UniProtKB-UniRule"/>
</dbReference>
<dbReference type="CDD" id="cd00913">
    <property type="entry name" value="PCD_DCoH_subfamily_a"/>
    <property type="match status" value="1"/>
</dbReference>
<comment type="catalytic activity">
    <reaction evidence="1 4">
        <text>(4aS,6R)-4a-hydroxy-L-erythro-5,6,7,8-tetrahydrobiopterin = (6R)-L-erythro-6,7-dihydrobiopterin + H2O</text>
        <dbReference type="Rhea" id="RHEA:11920"/>
        <dbReference type="ChEBI" id="CHEBI:15377"/>
        <dbReference type="ChEBI" id="CHEBI:15642"/>
        <dbReference type="ChEBI" id="CHEBI:43120"/>
        <dbReference type="EC" id="4.2.1.96"/>
    </reaction>
</comment>